<feature type="domain" description="PpiC" evidence="2">
    <location>
        <begin position="121"/>
        <end position="254"/>
    </location>
</feature>
<dbReference type="InterPro" id="IPR000297">
    <property type="entry name" value="PPIase_PpiC"/>
</dbReference>
<keyword evidence="4" id="KW-1185">Reference proteome</keyword>
<dbReference type="EMBL" id="FRAA01000002">
    <property type="protein sequence ID" value="SHK01197.1"/>
    <property type="molecule type" value="Genomic_DNA"/>
</dbReference>
<keyword evidence="1" id="KW-0472">Membrane</keyword>
<proteinExistence type="predicted"/>
<organism evidence="3 4">
    <name type="scientific">Reichenbachiella agariperforans</name>
    <dbReference type="NCBI Taxonomy" id="156994"/>
    <lineage>
        <taxon>Bacteria</taxon>
        <taxon>Pseudomonadati</taxon>
        <taxon>Bacteroidota</taxon>
        <taxon>Cytophagia</taxon>
        <taxon>Cytophagales</taxon>
        <taxon>Reichenbachiellaceae</taxon>
        <taxon>Reichenbachiella</taxon>
    </lineage>
</organism>
<feature type="transmembrane region" description="Helical" evidence="1">
    <location>
        <begin position="7"/>
        <end position="25"/>
    </location>
</feature>
<protein>
    <submittedName>
        <fullName evidence="3">PPIC-type PPIASE domain-containing protein</fullName>
    </submittedName>
</protein>
<dbReference type="Proteomes" id="UP000184474">
    <property type="component" value="Unassembled WGS sequence"/>
</dbReference>
<gene>
    <name evidence="3" type="ORF">SAMN04488028_102485</name>
</gene>
<dbReference type="Pfam" id="PF13145">
    <property type="entry name" value="Rotamase_2"/>
    <property type="match status" value="1"/>
</dbReference>
<evidence type="ECO:0000256" key="1">
    <source>
        <dbReference type="SAM" id="Phobius"/>
    </source>
</evidence>
<keyword evidence="1" id="KW-1133">Transmembrane helix</keyword>
<dbReference type="AlphaFoldDB" id="A0A1M6NZP1"/>
<evidence type="ECO:0000313" key="4">
    <source>
        <dbReference type="Proteomes" id="UP000184474"/>
    </source>
</evidence>
<evidence type="ECO:0000259" key="2">
    <source>
        <dbReference type="Pfam" id="PF13145"/>
    </source>
</evidence>
<dbReference type="STRING" id="156994.SAMN04488028_102485"/>
<keyword evidence="1" id="KW-0812">Transmembrane</keyword>
<evidence type="ECO:0000313" key="3">
    <source>
        <dbReference type="EMBL" id="SHK01197.1"/>
    </source>
</evidence>
<dbReference type="RefSeq" id="WP_073121533.1">
    <property type="nucleotide sequence ID" value="NZ_FRAA01000002.1"/>
</dbReference>
<reference evidence="4" key="1">
    <citation type="submission" date="2016-11" db="EMBL/GenBank/DDBJ databases">
        <authorList>
            <person name="Varghese N."/>
            <person name="Submissions S."/>
        </authorList>
    </citation>
    <scope>NUCLEOTIDE SEQUENCE [LARGE SCALE GENOMIC DNA]</scope>
    <source>
        <strain evidence="4">DSM 26134</strain>
    </source>
</reference>
<name>A0A1M6NZP1_REIAG</name>
<dbReference type="GO" id="GO:0003755">
    <property type="term" value="F:peptidyl-prolyl cis-trans isomerase activity"/>
    <property type="evidence" value="ECO:0007669"/>
    <property type="project" value="InterPro"/>
</dbReference>
<accession>A0A1M6NZP1</accession>
<sequence>MFSVKNIFLYFVLLCLGAAVMYFFIHQEVTDDKTIVVDKESLYYHSLFRYGTKHDSFNDSLGHLDGEHLDDLVADYVRDEVMFREANHRELGEKDSVIRAWLIEKMELLVHGMMLERVVMTEDEKRAHFEENKEDYFILPNYTFAHVFFDSKKHGAKHAMELAHLEREDLNQNDIGFDDASGRGDLFKYHTFYTKRNSQYVANHFGEDFVNEIDKAPISHTHWTGPYASNKGYHLIMLTARSEGRYPNYEEVADQVTQDLQTIKVARVNQIKIERLIDSYTVVIDETVRSK</sequence>